<dbReference type="EMBL" id="JABFAE010418766">
    <property type="protein sequence ID" value="MBA0845812.1"/>
    <property type="molecule type" value="Genomic_DNA"/>
</dbReference>
<accession>A0A7J9KH70</accession>
<protein>
    <submittedName>
        <fullName evidence="1">Uncharacterized protein</fullName>
    </submittedName>
</protein>
<evidence type="ECO:0000313" key="2">
    <source>
        <dbReference type="Proteomes" id="UP000593575"/>
    </source>
</evidence>
<comment type="caution">
    <text evidence="1">The sequence shown here is derived from an EMBL/GenBank/DDBJ whole genome shotgun (WGS) entry which is preliminary data.</text>
</comment>
<proteinExistence type="predicted"/>
<sequence length="54" mass="6475">MFGFLPTFEKWSAHLSICFQKHSLRQKHTLRKIGQRMSLNSTGSWFFRTFVLKI</sequence>
<dbReference type="AlphaFoldDB" id="A0A7J9KH70"/>
<gene>
    <name evidence="1" type="ORF">Goarm_023398</name>
</gene>
<dbReference type="Proteomes" id="UP000593575">
    <property type="component" value="Unassembled WGS sequence"/>
</dbReference>
<reference evidence="1 2" key="1">
    <citation type="journal article" date="2019" name="Genome Biol. Evol.">
        <title>Insights into the evolution of the New World diploid cottons (Gossypium, subgenus Houzingenia) based on genome sequencing.</title>
        <authorList>
            <person name="Grover C.E."/>
            <person name="Arick M.A. 2nd"/>
            <person name="Thrash A."/>
            <person name="Conover J.L."/>
            <person name="Sanders W.S."/>
            <person name="Peterson D.G."/>
            <person name="Frelichowski J.E."/>
            <person name="Scheffler J.A."/>
            <person name="Scheffler B.E."/>
            <person name="Wendel J.F."/>
        </authorList>
    </citation>
    <scope>NUCLEOTIDE SEQUENCE [LARGE SCALE GENOMIC DNA]</scope>
    <source>
        <strain evidence="1">6</strain>
        <tissue evidence="1">Leaf</tissue>
    </source>
</reference>
<organism evidence="1 2">
    <name type="scientific">Gossypium armourianum</name>
    <dbReference type="NCBI Taxonomy" id="34283"/>
    <lineage>
        <taxon>Eukaryota</taxon>
        <taxon>Viridiplantae</taxon>
        <taxon>Streptophyta</taxon>
        <taxon>Embryophyta</taxon>
        <taxon>Tracheophyta</taxon>
        <taxon>Spermatophyta</taxon>
        <taxon>Magnoliopsida</taxon>
        <taxon>eudicotyledons</taxon>
        <taxon>Gunneridae</taxon>
        <taxon>Pentapetalae</taxon>
        <taxon>rosids</taxon>
        <taxon>malvids</taxon>
        <taxon>Malvales</taxon>
        <taxon>Malvaceae</taxon>
        <taxon>Malvoideae</taxon>
        <taxon>Gossypium</taxon>
    </lineage>
</organism>
<keyword evidence="2" id="KW-1185">Reference proteome</keyword>
<name>A0A7J9KH70_9ROSI</name>
<evidence type="ECO:0000313" key="1">
    <source>
        <dbReference type="EMBL" id="MBA0845812.1"/>
    </source>
</evidence>